<dbReference type="EMBL" id="CAJVPT010016688">
    <property type="protein sequence ID" value="CAG8620719.1"/>
    <property type="molecule type" value="Genomic_DNA"/>
</dbReference>
<reference evidence="1" key="1">
    <citation type="submission" date="2021-06" db="EMBL/GenBank/DDBJ databases">
        <authorList>
            <person name="Kallberg Y."/>
            <person name="Tangrot J."/>
            <person name="Rosling A."/>
        </authorList>
    </citation>
    <scope>NUCLEOTIDE SEQUENCE</scope>
    <source>
        <strain evidence="1">CL356</strain>
    </source>
</reference>
<comment type="caution">
    <text evidence="1">The sequence shown here is derived from an EMBL/GenBank/DDBJ whole genome shotgun (WGS) entry which is preliminary data.</text>
</comment>
<evidence type="ECO:0000313" key="2">
    <source>
        <dbReference type="Proteomes" id="UP000789525"/>
    </source>
</evidence>
<evidence type="ECO:0000313" key="1">
    <source>
        <dbReference type="EMBL" id="CAG8620719.1"/>
    </source>
</evidence>
<name>A0ACA9MYT7_9GLOM</name>
<dbReference type="Proteomes" id="UP000789525">
    <property type="component" value="Unassembled WGS sequence"/>
</dbReference>
<gene>
    <name evidence="1" type="ORF">ACOLOM_LOCUS7315</name>
</gene>
<feature type="non-terminal residue" evidence="1">
    <location>
        <position position="1"/>
    </location>
</feature>
<proteinExistence type="predicted"/>
<organism evidence="1 2">
    <name type="scientific">Acaulospora colombiana</name>
    <dbReference type="NCBI Taxonomy" id="27376"/>
    <lineage>
        <taxon>Eukaryota</taxon>
        <taxon>Fungi</taxon>
        <taxon>Fungi incertae sedis</taxon>
        <taxon>Mucoromycota</taxon>
        <taxon>Glomeromycotina</taxon>
        <taxon>Glomeromycetes</taxon>
        <taxon>Diversisporales</taxon>
        <taxon>Acaulosporaceae</taxon>
        <taxon>Acaulospora</taxon>
    </lineage>
</organism>
<accession>A0ACA9MYT7</accession>
<sequence>AAQINATKCLTWLSGSGPLKAYTEYMTTSKDDRAISLKRMKDFEQRLPILLGATPTRLGEHVVFAHLHGGAAKKETLMHLFDIFVRDTTVFIHKKLEGIEVTPLLYICGQNLSKDIFDFFFERGADVLSSTSDRGCLDLMKHVFARLSQDQLSILLSQTTRRKSNTPLMIAIKAGNLGVVEFLLSFHHPVTDASLLVRDANGSLPIHEATSKGYHKIVELLVRSKSAQAMKALCTENGIGSTPLEIAAFKHLLGFDRELQSRFDGAAALPYTVPSLVVTNRLSGPWTSARALLDSLKQMLDQLPQINRITIEEYQALENIVVSLDEEGRFTNSPILQRVLREYVERAASALEDHNGNSAQKALVDEELKAVYSSAESNPSVGYAGPKMPFVQNVVASQDIKATYEMIRNAIESSGLKRRRVLVHLLDAQKAVNSAMAVATQAGHFGFGQAPGYFGSYMGSLSPGKSQSNAFNYMLNYSSVLSVDNTYY</sequence>
<keyword evidence="2" id="KW-1185">Reference proteome</keyword>
<protein>
    <submittedName>
        <fullName evidence="1">11185_t:CDS:1</fullName>
    </submittedName>
</protein>